<protein>
    <recommendedName>
        <fullName evidence="1">HAT C-terminal dimerisation domain-containing protein</fullName>
    </recommendedName>
</protein>
<dbReference type="InterPro" id="IPR008906">
    <property type="entry name" value="HATC_C_dom"/>
</dbReference>
<evidence type="ECO:0000313" key="3">
    <source>
        <dbReference type="Proteomes" id="UP000233469"/>
    </source>
</evidence>
<organism evidence="2 3">
    <name type="scientific">Rhizophagus irregularis</name>
    <dbReference type="NCBI Taxonomy" id="588596"/>
    <lineage>
        <taxon>Eukaryota</taxon>
        <taxon>Fungi</taxon>
        <taxon>Fungi incertae sedis</taxon>
        <taxon>Mucoromycota</taxon>
        <taxon>Glomeromycotina</taxon>
        <taxon>Glomeromycetes</taxon>
        <taxon>Glomerales</taxon>
        <taxon>Glomeraceae</taxon>
        <taxon>Rhizophagus</taxon>
    </lineage>
</organism>
<dbReference type="GO" id="GO:0046983">
    <property type="term" value="F:protein dimerization activity"/>
    <property type="evidence" value="ECO:0007669"/>
    <property type="project" value="InterPro"/>
</dbReference>
<gene>
    <name evidence="2" type="ORF">RhiirC2_799985</name>
</gene>
<evidence type="ECO:0000259" key="1">
    <source>
        <dbReference type="Pfam" id="PF05699"/>
    </source>
</evidence>
<name>A0A2N1M4A7_9GLOM</name>
<proteinExistence type="predicted"/>
<dbReference type="EMBL" id="LLXL01005610">
    <property type="protein sequence ID" value="PKK56448.1"/>
    <property type="molecule type" value="Genomic_DNA"/>
</dbReference>
<dbReference type="AlphaFoldDB" id="A0A2N1M4A7"/>
<dbReference type="SUPFAM" id="SSF53098">
    <property type="entry name" value="Ribonuclease H-like"/>
    <property type="match status" value="1"/>
</dbReference>
<sequence length="56" mass="6799">MKYLSITAILVSLKWFFSDVKNLITPQRTRLNSFIINQLIFLKRNREYVDIYEVVF</sequence>
<accession>A0A2N1M4A7</accession>
<dbReference type="Proteomes" id="UP000233469">
    <property type="component" value="Unassembled WGS sequence"/>
</dbReference>
<reference evidence="2 3" key="1">
    <citation type="submission" date="2016-04" db="EMBL/GenBank/DDBJ databases">
        <title>Genome analyses suggest a sexual origin of heterokaryosis in a supposedly ancient asexual fungus.</title>
        <authorList>
            <person name="Ropars J."/>
            <person name="Sedzielewska K."/>
            <person name="Noel J."/>
            <person name="Charron P."/>
            <person name="Farinelli L."/>
            <person name="Marton T."/>
            <person name="Kruger M."/>
            <person name="Pelin A."/>
            <person name="Brachmann A."/>
            <person name="Corradi N."/>
        </authorList>
    </citation>
    <scope>NUCLEOTIDE SEQUENCE [LARGE SCALE GENOMIC DNA]</scope>
    <source>
        <strain evidence="2 3">C2</strain>
    </source>
</reference>
<feature type="domain" description="HAT C-terminal dimerisation" evidence="1">
    <location>
        <begin position="2"/>
        <end position="45"/>
    </location>
</feature>
<dbReference type="Pfam" id="PF05699">
    <property type="entry name" value="Dimer_Tnp_hAT"/>
    <property type="match status" value="1"/>
</dbReference>
<reference evidence="2 3" key="2">
    <citation type="submission" date="2017-10" db="EMBL/GenBank/DDBJ databases">
        <title>Extensive intraspecific genome diversity in a model arbuscular mycorrhizal fungus.</title>
        <authorList>
            <person name="Chen E.C.H."/>
            <person name="Morin E."/>
            <person name="Baudet D."/>
            <person name="Noel J."/>
            <person name="Ndikumana S."/>
            <person name="Charron P."/>
            <person name="St-Onge C."/>
            <person name="Giorgi J."/>
            <person name="Grigoriev I.V."/>
            <person name="Roux C."/>
            <person name="Martin F.M."/>
            <person name="Corradi N."/>
        </authorList>
    </citation>
    <scope>NUCLEOTIDE SEQUENCE [LARGE SCALE GENOMIC DNA]</scope>
    <source>
        <strain evidence="2 3">C2</strain>
    </source>
</reference>
<comment type="caution">
    <text evidence="2">The sequence shown here is derived from an EMBL/GenBank/DDBJ whole genome shotgun (WGS) entry which is preliminary data.</text>
</comment>
<evidence type="ECO:0000313" key="2">
    <source>
        <dbReference type="EMBL" id="PKK56448.1"/>
    </source>
</evidence>
<dbReference type="InterPro" id="IPR012337">
    <property type="entry name" value="RNaseH-like_sf"/>
</dbReference>